<organism evidence="5 6">
    <name type="scientific">Geobacter metallireducens (strain ATCC 53774 / DSM 7210 / GS-15)</name>
    <dbReference type="NCBI Taxonomy" id="269799"/>
    <lineage>
        <taxon>Bacteria</taxon>
        <taxon>Pseudomonadati</taxon>
        <taxon>Thermodesulfobacteriota</taxon>
        <taxon>Desulfuromonadia</taxon>
        <taxon>Geobacterales</taxon>
        <taxon>Geobacteraceae</taxon>
        <taxon>Geobacter</taxon>
    </lineage>
</organism>
<protein>
    <recommendedName>
        <fullName evidence="7">Lipoprotein</fullName>
    </recommendedName>
</protein>
<dbReference type="GO" id="GO:0009279">
    <property type="term" value="C:cell outer membrane"/>
    <property type="evidence" value="ECO:0007669"/>
    <property type="project" value="UniProtKB-SubCell"/>
</dbReference>
<evidence type="ECO:0000256" key="2">
    <source>
        <dbReference type="ARBA" id="ARBA00023136"/>
    </source>
</evidence>
<keyword evidence="6" id="KW-1185">Reference proteome</keyword>
<dbReference type="AlphaFoldDB" id="Q39YD2"/>
<evidence type="ECO:0000256" key="3">
    <source>
        <dbReference type="ARBA" id="ARBA00023237"/>
    </source>
</evidence>
<dbReference type="Proteomes" id="UP000007073">
    <property type="component" value="Chromosome"/>
</dbReference>
<evidence type="ECO:0000256" key="4">
    <source>
        <dbReference type="SAM" id="SignalP"/>
    </source>
</evidence>
<dbReference type="HOGENOM" id="CLU_1473178_0_0_7"/>
<reference evidence="5 6" key="1">
    <citation type="submission" date="2005-10" db="EMBL/GenBank/DDBJ databases">
        <title>Complete sequence of Geobacter metallireducens GS-15.</title>
        <authorList>
            <consortium name="US DOE Joint Genome Institute"/>
            <person name="Copeland A."/>
            <person name="Lucas S."/>
            <person name="Lapidus A."/>
            <person name="Barry K."/>
            <person name="Detter J.C."/>
            <person name="Glavina T."/>
            <person name="Hammon N."/>
            <person name="Israni S."/>
            <person name="Pitluck S."/>
            <person name="Di Bartolo G."/>
            <person name="Chain P."/>
            <person name="Schmutz J."/>
            <person name="Larimer F."/>
            <person name="Land M."/>
            <person name="Kyrpides N."/>
            <person name="Ivanova N."/>
            <person name="Richardson P."/>
        </authorList>
    </citation>
    <scope>NUCLEOTIDE SEQUENCE [LARGE SCALE GENOMIC DNA]</scope>
    <source>
        <strain evidence="6">ATCC 53774 / DSM 7210 / GS-15</strain>
    </source>
</reference>
<dbReference type="STRING" id="269799.Gmet_0499"/>
<dbReference type="SUPFAM" id="SSF56935">
    <property type="entry name" value="Porins"/>
    <property type="match status" value="1"/>
</dbReference>
<evidence type="ECO:0000256" key="1">
    <source>
        <dbReference type="ARBA" id="ARBA00004442"/>
    </source>
</evidence>
<proteinExistence type="predicted"/>
<dbReference type="InterPro" id="IPR036942">
    <property type="entry name" value="Beta-barrel_TonB_sf"/>
</dbReference>
<reference evidence="5 6" key="2">
    <citation type="journal article" date="2009" name="BMC Microbiol.">
        <title>The genome sequence of Geobacter metallireducens: features of metabolism, physiology and regulation common and dissimilar to Geobacter sulfurreducens.</title>
        <authorList>
            <person name="Aklujkar M."/>
            <person name="Krushkal J."/>
            <person name="DiBartolo G."/>
            <person name="Lapidus A."/>
            <person name="Land M.L."/>
            <person name="Lovley D.R."/>
        </authorList>
    </citation>
    <scope>NUCLEOTIDE SEQUENCE [LARGE SCALE GENOMIC DNA]</scope>
    <source>
        <strain evidence="6">ATCC 53774 / DSM 7210 / GS-15</strain>
    </source>
</reference>
<keyword evidence="3" id="KW-0998">Cell outer membrane</keyword>
<keyword evidence="4" id="KW-0732">Signal</keyword>
<keyword evidence="2" id="KW-0472">Membrane</keyword>
<dbReference type="KEGG" id="gme:Gmet_0499"/>
<feature type="chain" id="PRO_5004223309" description="Lipoprotein" evidence="4">
    <location>
        <begin position="30"/>
        <end position="183"/>
    </location>
</feature>
<dbReference type="Gene3D" id="2.40.170.20">
    <property type="entry name" value="TonB-dependent receptor, beta-barrel domain"/>
    <property type="match status" value="1"/>
</dbReference>
<dbReference type="eggNOG" id="COG4771">
    <property type="taxonomic scope" value="Bacteria"/>
</dbReference>
<name>Q39YD2_GEOMG</name>
<feature type="signal peptide" evidence="4">
    <location>
        <begin position="1"/>
        <end position="29"/>
    </location>
</feature>
<dbReference type="EMBL" id="CP000148">
    <property type="protein sequence ID" value="ABB30742.1"/>
    <property type="molecule type" value="Genomic_DNA"/>
</dbReference>
<accession>Q39YD2</accession>
<evidence type="ECO:0008006" key="7">
    <source>
        <dbReference type="Google" id="ProtNLM"/>
    </source>
</evidence>
<comment type="subcellular location">
    <subcellularLocation>
        <location evidence="1">Cell outer membrane</location>
    </subcellularLocation>
</comment>
<gene>
    <name evidence="5" type="ordered locus">Gmet_0499</name>
</gene>
<dbReference type="RefSeq" id="WP_004512195.1">
    <property type="nucleotide sequence ID" value="NC_007517.1"/>
</dbReference>
<sequence>MVFPHFFRIPCSCLLLCALSLAAGPSAHGEEVTEEKLKAIYNRAFRAPTIEQTSAVLKTGNKLKTATADVLELEANHRFDARSHATVSLFDIRMNHPINYYYDFVNSLDAHKNEGRIGTQRVEAEHQFRGTWEVNQIAGADNAKAFWRRAIGSYTGGAYRDDVYSDPYWGTVTRQQFRNGGEG</sequence>
<dbReference type="eggNOG" id="COG5628">
    <property type="taxonomic scope" value="Bacteria"/>
</dbReference>
<evidence type="ECO:0000313" key="6">
    <source>
        <dbReference type="Proteomes" id="UP000007073"/>
    </source>
</evidence>
<evidence type="ECO:0000313" key="5">
    <source>
        <dbReference type="EMBL" id="ABB30742.1"/>
    </source>
</evidence>